<dbReference type="Proteomes" id="UP000186547">
    <property type="component" value="Chromosome"/>
</dbReference>
<gene>
    <name evidence="3" type="ORF">C445_02231</name>
    <name evidence="2" type="ORF">CHINAEXTREME_07335</name>
</gene>
<reference evidence="2 5" key="1">
    <citation type="journal article" date="2011" name="J. Bacteriol.">
        <title>Genome sequence of Halobiforma lacisalsi AJ5, an extremely halophilic archaeon which harbors a bop gene.</title>
        <authorList>
            <person name="Jiang X."/>
            <person name="Wang S."/>
            <person name="Cheng H."/>
            <person name="Huo Y."/>
            <person name="Zhang X."/>
            <person name="Zhu X."/>
            <person name="Han X."/>
            <person name="Ni P."/>
            <person name="Wu M."/>
        </authorList>
    </citation>
    <scope>NUCLEOTIDE SEQUENCE [LARGE SCALE GENOMIC DNA]</scope>
    <source>
        <strain evidence="2 5">AJ5</strain>
    </source>
</reference>
<proteinExistence type="predicted"/>
<accession>M0LY54</accession>
<reference evidence="2" key="3">
    <citation type="submission" date="2017-01" db="EMBL/GenBank/DDBJ databases">
        <authorList>
            <person name="Mah S.A."/>
            <person name="Swanson W.J."/>
            <person name="Moy G.W."/>
            <person name="Vacquier V.D."/>
        </authorList>
    </citation>
    <scope>NUCLEOTIDE SEQUENCE</scope>
    <source>
        <strain evidence="2">AJ5</strain>
    </source>
</reference>
<evidence type="ECO:0008006" key="6">
    <source>
        <dbReference type="Google" id="ProtNLM"/>
    </source>
</evidence>
<keyword evidence="1" id="KW-1133">Transmembrane helix</keyword>
<organism evidence="3 4">
    <name type="scientific">Natronobacterium lacisalsi AJ5</name>
    <dbReference type="NCBI Taxonomy" id="358396"/>
    <lineage>
        <taxon>Archaea</taxon>
        <taxon>Methanobacteriati</taxon>
        <taxon>Methanobacteriota</taxon>
        <taxon>Stenosarchaea group</taxon>
        <taxon>Halobacteria</taxon>
        <taxon>Halobacteriales</taxon>
        <taxon>Natrialbaceae</taxon>
        <taxon>Natronobacterium</taxon>
    </lineage>
</organism>
<dbReference type="EMBL" id="AOLZ01000013">
    <property type="protein sequence ID" value="EMA37020.1"/>
    <property type="molecule type" value="Genomic_DNA"/>
</dbReference>
<evidence type="ECO:0000313" key="5">
    <source>
        <dbReference type="Proteomes" id="UP000186547"/>
    </source>
</evidence>
<evidence type="ECO:0000256" key="1">
    <source>
        <dbReference type="SAM" id="Phobius"/>
    </source>
</evidence>
<keyword evidence="4" id="KW-1185">Reference proteome</keyword>
<dbReference type="eggNOG" id="arCOG04605">
    <property type="taxonomic scope" value="Archaea"/>
</dbReference>
<protein>
    <recommendedName>
        <fullName evidence="6">Metal-dependent hydrolase</fullName>
    </recommendedName>
</protein>
<sequence length="219" mass="23214">MAPTTVNVAVGALFALALLGSAFDRRSVLVVAVAAAVPDLDAVLGLAVPGATNAAFHTLLLPGAAFVALYWDTRYRDPDRSWLRRQWGWDGIRVAWVALAAYAVAGIGLDLFGPGGVNLLYPLHDRFYAVVGRLLLSTHEGVILTFVERGEGLLWLSSPGTTATHHVETWVNPTPGTGLERGVERRLTIVESGWQLTVVGAAVAAVAVRFHVAGAAGDR</sequence>
<dbReference type="PATRIC" id="fig|358396.7.peg.452"/>
<evidence type="ECO:0000313" key="3">
    <source>
        <dbReference type="EMBL" id="EMA37020.1"/>
    </source>
</evidence>
<feature type="transmembrane region" description="Helical" evidence="1">
    <location>
        <begin position="92"/>
        <end position="112"/>
    </location>
</feature>
<dbReference type="InterPro" id="IPR007404">
    <property type="entry name" value="YdjM-like"/>
</dbReference>
<dbReference type="Pfam" id="PF04307">
    <property type="entry name" value="YdjM"/>
    <property type="match status" value="1"/>
</dbReference>
<dbReference type="GeneID" id="30920925"/>
<evidence type="ECO:0000313" key="2">
    <source>
        <dbReference type="EMBL" id="APW97597.1"/>
    </source>
</evidence>
<dbReference type="RefSeq" id="WP_007140200.1">
    <property type="nucleotide sequence ID" value="NZ_AOLZ01000013.1"/>
</dbReference>
<feature type="transmembrane region" description="Helical" evidence="1">
    <location>
        <begin position="51"/>
        <end position="71"/>
    </location>
</feature>
<name>M0LY54_NATLA</name>
<dbReference type="KEGG" id="hlc:CHINAEXTREME07335"/>
<dbReference type="Proteomes" id="UP000011555">
    <property type="component" value="Unassembled WGS sequence"/>
</dbReference>
<keyword evidence="1" id="KW-0812">Transmembrane</keyword>
<dbReference type="AlphaFoldDB" id="M0LY54"/>
<keyword evidence="1" id="KW-0472">Membrane</keyword>
<dbReference type="STRING" id="358396.CHINAEXTREME_07335"/>
<evidence type="ECO:0000313" key="4">
    <source>
        <dbReference type="Proteomes" id="UP000011555"/>
    </source>
</evidence>
<dbReference type="EMBL" id="CP019285">
    <property type="protein sequence ID" value="APW97597.1"/>
    <property type="molecule type" value="Genomic_DNA"/>
</dbReference>
<reference evidence="3 4" key="2">
    <citation type="journal article" date="2014" name="PLoS Genet.">
        <title>Phylogenetically driven sequencing of extremely halophilic archaea reveals strategies for static and dynamic osmo-response.</title>
        <authorList>
            <person name="Becker E.A."/>
            <person name="Seitzer P.M."/>
            <person name="Tritt A."/>
            <person name="Larsen D."/>
            <person name="Krusor M."/>
            <person name="Yao A.I."/>
            <person name="Wu D."/>
            <person name="Madern D."/>
            <person name="Eisen J.A."/>
            <person name="Darling A.E."/>
            <person name="Facciotti M.T."/>
        </authorList>
    </citation>
    <scope>NUCLEOTIDE SEQUENCE [LARGE SCALE GENOMIC DNA]</scope>
    <source>
        <strain evidence="3 4">AJ5</strain>
    </source>
</reference>